<dbReference type="PANTHER" id="PTHR32182">
    <property type="entry name" value="DNA REPLICATION AND REPAIR PROTEIN RECF"/>
    <property type="match status" value="1"/>
</dbReference>
<evidence type="ECO:0000256" key="12">
    <source>
        <dbReference type="HAMAP-Rule" id="MF_00365"/>
    </source>
</evidence>
<dbReference type="SUPFAM" id="SSF52540">
    <property type="entry name" value="P-loop containing nucleoside triphosphate hydrolases"/>
    <property type="match status" value="1"/>
</dbReference>
<dbReference type="Gene3D" id="3.40.50.300">
    <property type="entry name" value="P-loop containing nucleotide triphosphate hydrolases"/>
    <property type="match status" value="1"/>
</dbReference>
<feature type="binding site" evidence="12">
    <location>
        <begin position="30"/>
        <end position="37"/>
    </location>
    <ligand>
        <name>ATP</name>
        <dbReference type="ChEBI" id="CHEBI:30616"/>
    </ligand>
</feature>
<evidence type="ECO:0000256" key="6">
    <source>
        <dbReference type="ARBA" id="ARBA00022741"/>
    </source>
</evidence>
<comment type="subcellular location">
    <subcellularLocation>
        <location evidence="1 12 13">Cytoplasm</location>
    </subcellularLocation>
</comment>
<dbReference type="HAMAP" id="MF_00365">
    <property type="entry name" value="RecF"/>
    <property type="match status" value="1"/>
</dbReference>
<gene>
    <name evidence="12 15" type="primary">recF</name>
    <name evidence="15" type="ORF">IAA62_01805</name>
</gene>
<evidence type="ECO:0000256" key="11">
    <source>
        <dbReference type="ARBA" id="ARBA00023236"/>
    </source>
</evidence>
<keyword evidence="6 12" id="KW-0547">Nucleotide-binding</keyword>
<proteinExistence type="inferred from homology"/>
<name>A0A9D1NDX6_9FIRM</name>
<dbReference type="AlphaFoldDB" id="A0A9D1NDX6"/>
<comment type="similarity">
    <text evidence="2 12 13">Belongs to the RecF family.</text>
</comment>
<evidence type="ECO:0000256" key="1">
    <source>
        <dbReference type="ARBA" id="ARBA00004496"/>
    </source>
</evidence>
<dbReference type="Pfam" id="PF02463">
    <property type="entry name" value="SMC_N"/>
    <property type="match status" value="1"/>
</dbReference>
<protein>
    <recommendedName>
        <fullName evidence="3 12">DNA replication and repair protein RecF</fullName>
    </recommendedName>
</protein>
<dbReference type="InterPro" id="IPR027417">
    <property type="entry name" value="P-loop_NTPase"/>
</dbReference>
<dbReference type="InterPro" id="IPR018078">
    <property type="entry name" value="DNA-binding_RecF_CS"/>
</dbReference>
<dbReference type="PROSITE" id="PS00618">
    <property type="entry name" value="RECF_2"/>
    <property type="match status" value="1"/>
</dbReference>
<keyword evidence="9 12" id="KW-0238">DNA-binding</keyword>
<keyword evidence="8 12" id="KW-0067">ATP-binding</keyword>
<evidence type="ECO:0000256" key="9">
    <source>
        <dbReference type="ARBA" id="ARBA00023125"/>
    </source>
</evidence>
<evidence type="ECO:0000256" key="4">
    <source>
        <dbReference type="ARBA" id="ARBA00022490"/>
    </source>
</evidence>
<keyword evidence="11 12" id="KW-0742">SOS response</keyword>
<dbReference type="CDD" id="cd03242">
    <property type="entry name" value="ABC_RecF"/>
    <property type="match status" value="1"/>
</dbReference>
<dbReference type="PROSITE" id="PS00617">
    <property type="entry name" value="RECF_1"/>
    <property type="match status" value="1"/>
</dbReference>
<evidence type="ECO:0000259" key="14">
    <source>
        <dbReference type="Pfam" id="PF02463"/>
    </source>
</evidence>
<comment type="function">
    <text evidence="12 13">The RecF protein is involved in DNA metabolism; it is required for DNA replication and normal SOS inducibility. RecF binds preferentially to single-stranded, linear DNA. It also seems to bind ATP.</text>
</comment>
<dbReference type="InterPro" id="IPR001238">
    <property type="entry name" value="DNA-binding_RecF"/>
</dbReference>
<dbReference type="GO" id="GO:0003697">
    <property type="term" value="F:single-stranded DNA binding"/>
    <property type="evidence" value="ECO:0007669"/>
    <property type="project" value="UniProtKB-UniRule"/>
</dbReference>
<dbReference type="InterPro" id="IPR003395">
    <property type="entry name" value="RecF/RecN/SMC_N"/>
</dbReference>
<keyword evidence="4 12" id="KW-0963">Cytoplasm</keyword>
<dbReference type="Proteomes" id="UP000886861">
    <property type="component" value="Unassembled WGS sequence"/>
</dbReference>
<dbReference type="GO" id="GO:0005524">
    <property type="term" value="F:ATP binding"/>
    <property type="evidence" value="ECO:0007669"/>
    <property type="project" value="UniProtKB-UniRule"/>
</dbReference>
<dbReference type="PANTHER" id="PTHR32182:SF0">
    <property type="entry name" value="DNA REPLICATION AND REPAIR PROTEIN RECF"/>
    <property type="match status" value="1"/>
</dbReference>
<evidence type="ECO:0000256" key="7">
    <source>
        <dbReference type="ARBA" id="ARBA00022763"/>
    </source>
</evidence>
<evidence type="ECO:0000256" key="10">
    <source>
        <dbReference type="ARBA" id="ARBA00023204"/>
    </source>
</evidence>
<reference evidence="15" key="2">
    <citation type="journal article" date="2021" name="PeerJ">
        <title>Extensive microbial diversity within the chicken gut microbiome revealed by metagenomics and culture.</title>
        <authorList>
            <person name="Gilroy R."/>
            <person name="Ravi A."/>
            <person name="Getino M."/>
            <person name="Pursley I."/>
            <person name="Horton D.L."/>
            <person name="Alikhan N.F."/>
            <person name="Baker D."/>
            <person name="Gharbi K."/>
            <person name="Hall N."/>
            <person name="Watson M."/>
            <person name="Adriaenssens E.M."/>
            <person name="Foster-Nyarko E."/>
            <person name="Jarju S."/>
            <person name="Secka A."/>
            <person name="Antonio M."/>
            <person name="Oren A."/>
            <person name="Chaudhuri R.R."/>
            <person name="La Ragione R."/>
            <person name="Hildebrand F."/>
            <person name="Pallen M.J."/>
        </authorList>
    </citation>
    <scope>NUCLEOTIDE SEQUENCE</scope>
    <source>
        <strain evidence="15">CHK186-9395</strain>
    </source>
</reference>
<evidence type="ECO:0000256" key="5">
    <source>
        <dbReference type="ARBA" id="ARBA00022705"/>
    </source>
</evidence>
<dbReference type="GO" id="GO:0000731">
    <property type="term" value="P:DNA synthesis involved in DNA repair"/>
    <property type="evidence" value="ECO:0007669"/>
    <property type="project" value="TreeGrafter"/>
</dbReference>
<dbReference type="NCBIfam" id="TIGR00611">
    <property type="entry name" value="recf"/>
    <property type="match status" value="1"/>
</dbReference>
<dbReference type="GO" id="GO:0009432">
    <property type="term" value="P:SOS response"/>
    <property type="evidence" value="ECO:0007669"/>
    <property type="project" value="UniProtKB-UniRule"/>
</dbReference>
<comment type="caution">
    <text evidence="15">The sequence shown here is derived from an EMBL/GenBank/DDBJ whole genome shotgun (WGS) entry which is preliminary data.</text>
</comment>
<dbReference type="GO" id="GO:0005737">
    <property type="term" value="C:cytoplasm"/>
    <property type="evidence" value="ECO:0007669"/>
    <property type="project" value="UniProtKB-SubCell"/>
</dbReference>
<evidence type="ECO:0000256" key="8">
    <source>
        <dbReference type="ARBA" id="ARBA00022840"/>
    </source>
</evidence>
<keyword evidence="5 12" id="KW-0235">DNA replication</keyword>
<dbReference type="GO" id="GO:0006260">
    <property type="term" value="P:DNA replication"/>
    <property type="evidence" value="ECO:0007669"/>
    <property type="project" value="UniProtKB-UniRule"/>
</dbReference>
<reference evidence="15" key="1">
    <citation type="submission" date="2020-10" db="EMBL/GenBank/DDBJ databases">
        <authorList>
            <person name="Gilroy R."/>
        </authorList>
    </citation>
    <scope>NUCLEOTIDE SEQUENCE</scope>
    <source>
        <strain evidence="15">CHK186-9395</strain>
    </source>
</reference>
<evidence type="ECO:0000256" key="3">
    <source>
        <dbReference type="ARBA" id="ARBA00020170"/>
    </source>
</evidence>
<dbReference type="EMBL" id="DVOJ01000006">
    <property type="protein sequence ID" value="HIV01275.1"/>
    <property type="molecule type" value="Genomic_DNA"/>
</dbReference>
<dbReference type="InterPro" id="IPR042174">
    <property type="entry name" value="RecF_2"/>
</dbReference>
<evidence type="ECO:0000256" key="2">
    <source>
        <dbReference type="ARBA" id="ARBA00008016"/>
    </source>
</evidence>
<keyword evidence="10 12" id="KW-0234">DNA repair</keyword>
<dbReference type="GO" id="GO:0006302">
    <property type="term" value="P:double-strand break repair"/>
    <property type="evidence" value="ECO:0007669"/>
    <property type="project" value="TreeGrafter"/>
</dbReference>
<dbReference type="Gene3D" id="1.20.1050.90">
    <property type="entry name" value="RecF/RecN/SMC, N-terminal domain"/>
    <property type="match status" value="1"/>
</dbReference>
<sequence>MKVKSLKLNNYRNYSGVQVDFSDGLNIIKGSNAQGKTNLIEAIYMCSIGKSLRASKERQTIKWNEERAKIELEVEKKFGKSTIEIILSKSEKKTVRINKIPIKKIGELMGELNAVFFSPDELKLIKESPEDRRRFMDISISQMSKAYFYLLSKYEKILANRNKLLKQGLEREKLIDTLSIWNEQLARAGSKIILSRIHFLEKLAPYAELSHKYLTSDAETLALEYTGLKGETEEEIKQKFLEALDKSLEKDLKLCFTSVGPHRDDIKVSVNGIDVRAFGSQGQQRTCALSLKLAELEIIEQHTGEKPILLLDDVLSELDSSRKKRLLNFCKKTQTFLTCTEFEGSADRVFLIKNANIETL</sequence>
<evidence type="ECO:0000256" key="13">
    <source>
        <dbReference type="RuleBase" id="RU000578"/>
    </source>
</evidence>
<evidence type="ECO:0000313" key="15">
    <source>
        <dbReference type="EMBL" id="HIV01275.1"/>
    </source>
</evidence>
<keyword evidence="7 12" id="KW-0227">DNA damage</keyword>
<evidence type="ECO:0000313" key="16">
    <source>
        <dbReference type="Proteomes" id="UP000886861"/>
    </source>
</evidence>
<feature type="domain" description="RecF/RecN/SMC N-terminal" evidence="14">
    <location>
        <begin position="3"/>
        <end position="334"/>
    </location>
</feature>
<organism evidence="15 16">
    <name type="scientific">Candidatus Caccopulliclostridium gallistercoris</name>
    <dbReference type="NCBI Taxonomy" id="2840719"/>
    <lineage>
        <taxon>Bacteria</taxon>
        <taxon>Bacillati</taxon>
        <taxon>Bacillota</taxon>
        <taxon>Clostridia</taxon>
        <taxon>Candidatus Caccopulliclostridium</taxon>
    </lineage>
</organism>
<accession>A0A9D1NDX6</accession>